<evidence type="ECO:0000256" key="11">
    <source>
        <dbReference type="HAMAP-Rule" id="MF_01588"/>
    </source>
</evidence>
<dbReference type="Gene3D" id="2.40.50.140">
    <property type="entry name" value="Nucleic acid-binding proteins"/>
    <property type="match status" value="1"/>
</dbReference>
<comment type="similarity">
    <text evidence="11">Belongs to the NAD-dependent DNA ligase family. LigA subfamily.</text>
</comment>
<evidence type="ECO:0000256" key="4">
    <source>
        <dbReference type="ARBA" id="ARBA00022723"/>
    </source>
</evidence>
<dbReference type="Gene3D" id="3.30.470.30">
    <property type="entry name" value="DNA ligase/mRNA capping enzyme"/>
    <property type="match status" value="1"/>
</dbReference>
<keyword evidence="4 11" id="KW-0479">Metal-binding</keyword>
<gene>
    <name evidence="11" type="primary">ligA</name>
    <name evidence="14" type="ORF">SAMN04488082_102202</name>
</gene>
<evidence type="ECO:0000256" key="2">
    <source>
        <dbReference type="ARBA" id="ARBA00022598"/>
    </source>
</evidence>
<dbReference type="SMART" id="SM00292">
    <property type="entry name" value="BRCT"/>
    <property type="match status" value="1"/>
</dbReference>
<evidence type="ECO:0000256" key="9">
    <source>
        <dbReference type="ARBA" id="ARBA00023204"/>
    </source>
</evidence>
<reference evidence="15" key="1">
    <citation type="submission" date="2016-10" db="EMBL/GenBank/DDBJ databases">
        <authorList>
            <person name="Varghese N."/>
            <person name="Submissions S."/>
        </authorList>
    </citation>
    <scope>NUCLEOTIDE SEQUENCE [LARGE SCALE GENOMIC DNA]</scope>
    <source>
        <strain evidence="15">DSM 5918</strain>
    </source>
</reference>
<dbReference type="PROSITE" id="PS01056">
    <property type="entry name" value="DNA_LIGASE_N2"/>
    <property type="match status" value="1"/>
</dbReference>
<dbReference type="CDD" id="cd17748">
    <property type="entry name" value="BRCT_DNA_ligase_like"/>
    <property type="match status" value="1"/>
</dbReference>
<dbReference type="InterPro" id="IPR001357">
    <property type="entry name" value="BRCT_dom"/>
</dbReference>
<name>A0A1I3Q4L3_9BACT</name>
<sequence>MSLPLELPSEERRLVERLIEYNDAYRRGVPQVSDAQYDLLVARLRELDPEHPFLHRVEPETFSGKREIRHPVPMLSTDKAYTPEELERFVARVEKEAGEIGVSGVRYRVTPKLDGLAGRDDGTFFVTRGNGESGYEVSSAFAKGMIPLGGRGRGVGEMVILQSYFQEHLADAFEHPRNLVVGIVSSDTVNEFARKALDDEAVHFVPYSELPSWEGSGAELLARMDALTEELSGQVDYPLDGMVVEVVNADVRSSMGATSHHYRWQIAVKRKGETALTVVREVVWQVGRTGKVTPVLMVEPVNVSGATIRRVTAHNAGLMEKKGLGHGAQIEIIRSGEVIPKVEAVLVPAPTTLPENCPSCGTALVRENDFLICGNEHCPDQVVQTIEHWFKTLGNADWFGRKTVEKLVRFGYDSLEKVYELGEDEFRAMGFGPVQSSNLAEAVYLSRTREVEDWRFLAALGIEDLGKGDSRKLLGQFRLEDLPEVGREQIEAIHGFGAITASSIAGGLQRVAPILRHLLGLGFRIMATGAAREQVTDSPLAGRHVVFTGKMRGSREDMQEEARAQGALVQSAVNSKTDFLICGENVGASKLAKARQFGTAILQEDEYLRLIGAQGQ</sequence>
<dbReference type="HAMAP" id="MF_01588">
    <property type="entry name" value="DNA_ligase_A"/>
    <property type="match status" value="1"/>
</dbReference>
<comment type="caution">
    <text evidence="11">Lacks conserved residue(s) required for the propagation of feature annotation.</text>
</comment>
<keyword evidence="15" id="KW-1185">Reference proteome</keyword>
<dbReference type="InterPro" id="IPR033136">
    <property type="entry name" value="DNA_ligase_CS"/>
</dbReference>
<comment type="function">
    <text evidence="1 11">DNA ligase that catalyzes the formation of phosphodiester linkages between 5'-phosphoryl and 3'-hydroxyl groups in double-stranded DNA using NAD as a coenzyme and as the energy source for the reaction. It is essential for DNA replication and repair of damaged DNA.</text>
</comment>
<dbReference type="Gene3D" id="1.10.150.20">
    <property type="entry name" value="5' to 3' exonuclease, C-terminal subdomain"/>
    <property type="match status" value="1"/>
</dbReference>
<feature type="domain" description="NAD-dependent DNA ligase N-terminal" evidence="13">
    <location>
        <begin position="6"/>
        <end position="394"/>
    </location>
</feature>
<dbReference type="InterPro" id="IPR010994">
    <property type="entry name" value="RuvA_2-like"/>
</dbReference>
<keyword evidence="7 11" id="KW-0460">Magnesium</keyword>
<keyword evidence="3 11" id="KW-0235">DNA replication</keyword>
<feature type="binding site" evidence="11">
    <location>
        <position position="157"/>
    </location>
    <ligand>
        <name>NAD(+)</name>
        <dbReference type="ChEBI" id="CHEBI:57540"/>
    </ligand>
</feature>
<keyword evidence="9 11" id="KW-0234">DNA repair</keyword>
<evidence type="ECO:0000256" key="10">
    <source>
        <dbReference type="ARBA" id="ARBA00034005"/>
    </source>
</evidence>
<dbReference type="RefSeq" id="WP_092372670.1">
    <property type="nucleotide sequence ID" value="NZ_FORX01000002.1"/>
</dbReference>
<evidence type="ECO:0000256" key="5">
    <source>
        <dbReference type="ARBA" id="ARBA00022763"/>
    </source>
</evidence>
<keyword evidence="6 11" id="KW-0862">Zinc</keyword>
<feature type="binding site" evidence="11">
    <location>
        <position position="373"/>
    </location>
    <ligand>
        <name>Zn(2+)</name>
        <dbReference type="ChEBI" id="CHEBI:29105"/>
    </ligand>
</feature>
<evidence type="ECO:0000256" key="1">
    <source>
        <dbReference type="ARBA" id="ARBA00004067"/>
    </source>
</evidence>
<dbReference type="Gene3D" id="1.10.287.610">
    <property type="entry name" value="Helix hairpin bin"/>
    <property type="match status" value="1"/>
</dbReference>
<dbReference type="SUPFAM" id="SSF52113">
    <property type="entry name" value="BRCT domain"/>
    <property type="match status" value="1"/>
</dbReference>
<dbReference type="PIRSF" id="PIRSF001604">
    <property type="entry name" value="LigA"/>
    <property type="match status" value="1"/>
</dbReference>
<dbReference type="InterPro" id="IPR004150">
    <property type="entry name" value="NAD_DNA_ligase_OB"/>
</dbReference>
<keyword evidence="2 11" id="KW-0436">Ligase</keyword>
<keyword evidence="5 11" id="KW-0227">DNA damage</keyword>
<feature type="binding site" evidence="11">
    <location>
        <position position="360"/>
    </location>
    <ligand>
        <name>Zn(2+)</name>
        <dbReference type="ChEBI" id="CHEBI:29105"/>
    </ligand>
</feature>
<dbReference type="Gene3D" id="3.30.1490.70">
    <property type="match status" value="1"/>
</dbReference>
<dbReference type="Pfam" id="PF01653">
    <property type="entry name" value="DNA_ligase_aden"/>
    <property type="match status" value="1"/>
</dbReference>
<dbReference type="STRING" id="52560.SAMN04488082_102202"/>
<dbReference type="AlphaFoldDB" id="A0A1I3Q4L3"/>
<proteinExistence type="inferred from homology"/>
<dbReference type="OrthoDB" id="9759736at2"/>
<evidence type="ECO:0000256" key="8">
    <source>
        <dbReference type="ARBA" id="ARBA00023027"/>
    </source>
</evidence>
<dbReference type="GO" id="GO:0046872">
    <property type="term" value="F:metal ion binding"/>
    <property type="evidence" value="ECO:0007669"/>
    <property type="project" value="UniProtKB-KW"/>
</dbReference>
<feature type="domain" description="BRCT" evidence="12">
    <location>
        <begin position="537"/>
        <end position="614"/>
    </location>
</feature>
<evidence type="ECO:0000313" key="15">
    <source>
        <dbReference type="Proteomes" id="UP000198635"/>
    </source>
</evidence>
<feature type="active site" description="N6-AMP-lysine intermediate" evidence="11">
    <location>
        <position position="112"/>
    </location>
</feature>
<accession>A0A1I3Q4L3</accession>
<evidence type="ECO:0000259" key="12">
    <source>
        <dbReference type="SMART" id="SM00292"/>
    </source>
</evidence>
<dbReference type="InterPro" id="IPR013839">
    <property type="entry name" value="DNAligase_adenylation"/>
</dbReference>
<comment type="cofactor">
    <cofactor evidence="11">
        <name>Mg(2+)</name>
        <dbReference type="ChEBI" id="CHEBI:18420"/>
    </cofactor>
    <cofactor evidence="11">
        <name>Mn(2+)</name>
        <dbReference type="ChEBI" id="CHEBI:29035"/>
    </cofactor>
</comment>
<dbReference type="GO" id="GO:0006260">
    <property type="term" value="P:DNA replication"/>
    <property type="evidence" value="ECO:0007669"/>
    <property type="project" value="UniProtKB-KW"/>
</dbReference>
<dbReference type="Gene3D" id="3.40.50.10190">
    <property type="entry name" value="BRCT domain"/>
    <property type="match status" value="1"/>
</dbReference>
<evidence type="ECO:0000256" key="6">
    <source>
        <dbReference type="ARBA" id="ARBA00022833"/>
    </source>
</evidence>
<dbReference type="InterPro" id="IPR036420">
    <property type="entry name" value="BRCT_dom_sf"/>
</dbReference>
<feature type="binding site" evidence="11">
    <location>
        <position position="378"/>
    </location>
    <ligand>
        <name>Zn(2+)</name>
        <dbReference type="ChEBI" id="CHEBI:29105"/>
    </ligand>
</feature>
<dbReference type="Proteomes" id="UP000198635">
    <property type="component" value="Unassembled WGS sequence"/>
</dbReference>
<dbReference type="InterPro" id="IPR001679">
    <property type="entry name" value="DNA_ligase"/>
</dbReference>
<keyword evidence="11" id="KW-0464">Manganese</keyword>
<dbReference type="SUPFAM" id="SSF50249">
    <property type="entry name" value="Nucleic acid-binding proteins"/>
    <property type="match status" value="1"/>
</dbReference>
<keyword evidence="8 11" id="KW-0520">NAD</keyword>
<dbReference type="InterPro" id="IPR013840">
    <property type="entry name" value="DNAligase_N"/>
</dbReference>
<dbReference type="InterPro" id="IPR012340">
    <property type="entry name" value="NA-bd_OB-fold"/>
</dbReference>
<dbReference type="SMART" id="SM00532">
    <property type="entry name" value="LIGANc"/>
    <property type="match status" value="1"/>
</dbReference>
<evidence type="ECO:0000259" key="13">
    <source>
        <dbReference type="SMART" id="SM00532"/>
    </source>
</evidence>
<dbReference type="EMBL" id="FORX01000002">
    <property type="protein sequence ID" value="SFJ28357.1"/>
    <property type="molecule type" value="Genomic_DNA"/>
</dbReference>
<dbReference type="EC" id="6.5.1.2" evidence="11"/>
<evidence type="ECO:0000256" key="3">
    <source>
        <dbReference type="ARBA" id="ARBA00022705"/>
    </source>
</evidence>
<feature type="binding site" evidence="11">
    <location>
        <position position="128"/>
    </location>
    <ligand>
        <name>NAD(+)</name>
        <dbReference type="ChEBI" id="CHEBI:57540"/>
    </ligand>
</feature>
<evidence type="ECO:0000313" key="14">
    <source>
        <dbReference type="EMBL" id="SFJ28357.1"/>
    </source>
</evidence>
<dbReference type="GO" id="GO:0003911">
    <property type="term" value="F:DNA ligase (NAD+) activity"/>
    <property type="evidence" value="ECO:0007669"/>
    <property type="project" value="UniProtKB-UniRule"/>
</dbReference>
<dbReference type="SUPFAM" id="SSF47781">
    <property type="entry name" value="RuvA domain 2-like"/>
    <property type="match status" value="1"/>
</dbReference>
<protein>
    <recommendedName>
        <fullName evidence="11">DNA ligase</fullName>
        <ecNumber evidence="11">6.5.1.2</ecNumber>
    </recommendedName>
    <alternativeName>
        <fullName evidence="11">Polydeoxyribonucleotide synthase [NAD(+)]</fullName>
    </alternativeName>
</protein>
<organism evidence="14 15">
    <name type="scientific">Desulfomicrobium apsheronum</name>
    <dbReference type="NCBI Taxonomy" id="52560"/>
    <lineage>
        <taxon>Bacteria</taxon>
        <taxon>Pseudomonadati</taxon>
        <taxon>Thermodesulfobacteriota</taxon>
        <taxon>Desulfovibrionia</taxon>
        <taxon>Desulfovibrionales</taxon>
        <taxon>Desulfomicrobiaceae</taxon>
        <taxon>Desulfomicrobium</taxon>
    </lineage>
</organism>
<dbReference type="SUPFAM" id="SSF56091">
    <property type="entry name" value="DNA ligase/mRNA capping enzyme, catalytic domain"/>
    <property type="match status" value="1"/>
</dbReference>
<evidence type="ECO:0000256" key="7">
    <source>
        <dbReference type="ARBA" id="ARBA00022842"/>
    </source>
</evidence>
<feature type="binding site" evidence="11">
    <location>
        <position position="357"/>
    </location>
    <ligand>
        <name>Zn(2+)</name>
        <dbReference type="ChEBI" id="CHEBI:29105"/>
    </ligand>
</feature>
<dbReference type="Pfam" id="PF00533">
    <property type="entry name" value="BRCT"/>
    <property type="match status" value="1"/>
</dbReference>
<dbReference type="GO" id="GO:0006281">
    <property type="term" value="P:DNA repair"/>
    <property type="evidence" value="ECO:0007669"/>
    <property type="project" value="UniProtKB-KW"/>
</dbReference>
<comment type="catalytic activity">
    <reaction evidence="10 11">
        <text>NAD(+) + (deoxyribonucleotide)n-3'-hydroxyl + 5'-phospho-(deoxyribonucleotide)m = (deoxyribonucleotide)n+m + AMP + beta-nicotinamide D-nucleotide.</text>
        <dbReference type="EC" id="6.5.1.2"/>
    </reaction>
</comment>
<feature type="binding site" evidence="11">
    <location>
        <begin position="76"/>
        <end position="77"/>
    </location>
    <ligand>
        <name>NAD(+)</name>
        <dbReference type="ChEBI" id="CHEBI:57540"/>
    </ligand>
</feature>
<feature type="binding site" evidence="11">
    <location>
        <position position="269"/>
    </location>
    <ligand>
        <name>NAD(+)</name>
        <dbReference type="ChEBI" id="CHEBI:57540"/>
    </ligand>
</feature>
<feature type="binding site" evidence="11">
    <location>
        <begin position="34"/>
        <end position="38"/>
    </location>
    <ligand>
        <name>NAD(+)</name>
        <dbReference type="ChEBI" id="CHEBI:57540"/>
    </ligand>
</feature>
<dbReference type="Pfam" id="PF03120">
    <property type="entry name" value="OB_DNA_ligase"/>
    <property type="match status" value="1"/>
</dbReference>